<feature type="transmembrane region" description="Helical" evidence="1">
    <location>
        <begin position="12"/>
        <end position="38"/>
    </location>
</feature>
<keyword evidence="3" id="KW-1185">Reference proteome</keyword>
<reference evidence="2 3" key="1">
    <citation type="submission" date="2016-12" db="EMBL/GenBank/DDBJ databases">
        <title>Genome sequencing and description of Paenibacillus sp. nov. from high altitude lake in the Indian Trans- Himalayas.</title>
        <authorList>
            <person name="Kiran S."/>
            <person name="Swarnkar M.K."/>
            <person name="Rana A."/>
            <person name="Tewari R."/>
            <person name="Gulati A."/>
        </authorList>
    </citation>
    <scope>NUCLEOTIDE SEQUENCE [LARGE SCALE GENOMIC DNA]</scope>
    <source>
        <strain evidence="2 3">IHBB 9951</strain>
    </source>
</reference>
<dbReference type="Pfam" id="PF19728">
    <property type="entry name" value="DUF6220"/>
    <property type="match status" value="1"/>
</dbReference>
<feature type="transmembrane region" description="Helical" evidence="1">
    <location>
        <begin position="100"/>
        <end position="120"/>
    </location>
</feature>
<protein>
    <recommendedName>
        <fullName evidence="4">DUF4345 domain-containing protein</fullName>
    </recommendedName>
</protein>
<name>A0ABX3JMJ3_9BACL</name>
<feature type="transmembrane region" description="Helical" evidence="1">
    <location>
        <begin position="74"/>
        <end position="94"/>
    </location>
</feature>
<dbReference type="EMBL" id="MRVI01000003">
    <property type="protein sequence ID" value="OOC57580.1"/>
    <property type="molecule type" value="Genomic_DNA"/>
</dbReference>
<comment type="caution">
    <text evidence="2">The sequence shown here is derived from an EMBL/GenBank/DDBJ whole genome shotgun (WGS) entry which is preliminary data.</text>
</comment>
<sequence>MRTESSPFRFARVGFLLLAWLFSASVALQVFLAGLALFVDSSNWSSHMSFARYFSFLPLLMAVLARTARLPSRLIWRCIGLFGMILGLFLTAIFSSRIGGLAALHPVIALLLFWVSLDIIRSKKQQAQ</sequence>
<feature type="transmembrane region" description="Helical" evidence="1">
    <location>
        <begin position="50"/>
        <end position="67"/>
    </location>
</feature>
<gene>
    <name evidence="2" type="ORF">BBD40_28130</name>
</gene>
<keyword evidence="1" id="KW-0472">Membrane</keyword>
<organism evidence="2 3">
    <name type="scientific">Paenibacillus ihbetae</name>
    <dbReference type="NCBI Taxonomy" id="1870820"/>
    <lineage>
        <taxon>Bacteria</taxon>
        <taxon>Bacillati</taxon>
        <taxon>Bacillota</taxon>
        <taxon>Bacilli</taxon>
        <taxon>Bacillales</taxon>
        <taxon>Paenibacillaceae</taxon>
        <taxon>Paenibacillus</taxon>
    </lineage>
</organism>
<evidence type="ECO:0000313" key="2">
    <source>
        <dbReference type="EMBL" id="OOC57580.1"/>
    </source>
</evidence>
<dbReference type="InterPro" id="IPR046192">
    <property type="entry name" value="DUF6220"/>
</dbReference>
<evidence type="ECO:0000256" key="1">
    <source>
        <dbReference type="SAM" id="Phobius"/>
    </source>
</evidence>
<evidence type="ECO:0000313" key="3">
    <source>
        <dbReference type="Proteomes" id="UP000189059"/>
    </source>
</evidence>
<keyword evidence="1" id="KW-0812">Transmembrane</keyword>
<evidence type="ECO:0008006" key="4">
    <source>
        <dbReference type="Google" id="ProtNLM"/>
    </source>
</evidence>
<accession>A0ABX3JMJ3</accession>
<keyword evidence="1" id="KW-1133">Transmembrane helix</keyword>
<dbReference type="RefSeq" id="WP_125461263.1">
    <property type="nucleotide sequence ID" value="NZ_MRVI01000003.1"/>
</dbReference>
<proteinExistence type="predicted"/>
<dbReference type="Proteomes" id="UP000189059">
    <property type="component" value="Unassembled WGS sequence"/>
</dbReference>